<dbReference type="EMBL" id="JAJCGD010000023">
    <property type="protein sequence ID" value="MCB6828733.1"/>
    <property type="molecule type" value="Genomic_DNA"/>
</dbReference>
<evidence type="ECO:0000259" key="2">
    <source>
        <dbReference type="Pfam" id="PF01464"/>
    </source>
</evidence>
<sequence>MLKFIKICILMLCMLFPNSCTQANSYYEIIYNEVSAFNNDPIQIDWTTNAIIYASQLYQIDPLLFTALVEQESGFNLNAYSPVGAIGIAQLMPETASAIGVNPYNPLENIIGGAAYLRTQLNNFNGYGAYNTTYALAAYNAGPGAISKYNGIPPYDETINYVKNIANIFNRLNSYR</sequence>
<proteinExistence type="predicted"/>
<dbReference type="InterPro" id="IPR023346">
    <property type="entry name" value="Lysozyme-like_dom_sf"/>
</dbReference>
<dbReference type="SUPFAM" id="SSF53955">
    <property type="entry name" value="Lysozyme-like"/>
    <property type="match status" value="1"/>
</dbReference>
<organism evidence="3 4">
    <name type="scientific">Megamonas funiformis</name>
    <dbReference type="NCBI Taxonomy" id="437897"/>
    <lineage>
        <taxon>Bacteria</taxon>
        <taxon>Bacillati</taxon>
        <taxon>Bacillota</taxon>
        <taxon>Negativicutes</taxon>
        <taxon>Selenomonadales</taxon>
        <taxon>Selenomonadaceae</taxon>
        <taxon>Megamonas</taxon>
    </lineage>
</organism>
<evidence type="ECO:0000313" key="4">
    <source>
        <dbReference type="Proteomes" id="UP001198190"/>
    </source>
</evidence>
<feature type="chain" id="PRO_5043408654" evidence="1">
    <location>
        <begin position="24"/>
        <end position="176"/>
    </location>
</feature>
<dbReference type="Proteomes" id="UP001198190">
    <property type="component" value="Unassembled WGS sequence"/>
</dbReference>
<dbReference type="CDD" id="cd00254">
    <property type="entry name" value="LT-like"/>
    <property type="match status" value="1"/>
</dbReference>
<feature type="domain" description="Transglycosylase SLT" evidence="2">
    <location>
        <begin position="50"/>
        <end position="152"/>
    </location>
</feature>
<dbReference type="PANTHER" id="PTHR37423">
    <property type="entry name" value="SOLUBLE LYTIC MUREIN TRANSGLYCOSYLASE-RELATED"/>
    <property type="match status" value="1"/>
</dbReference>
<keyword evidence="1" id="KW-0732">Signal</keyword>
<dbReference type="InterPro" id="IPR008258">
    <property type="entry name" value="Transglycosylase_SLT_dom_1"/>
</dbReference>
<evidence type="ECO:0000256" key="1">
    <source>
        <dbReference type="SAM" id="SignalP"/>
    </source>
</evidence>
<dbReference type="Pfam" id="PF01464">
    <property type="entry name" value="SLT"/>
    <property type="match status" value="1"/>
</dbReference>
<feature type="signal peptide" evidence="1">
    <location>
        <begin position="1"/>
        <end position="23"/>
    </location>
</feature>
<dbReference type="RefSeq" id="WP_227153071.1">
    <property type="nucleotide sequence ID" value="NZ_JAJCGD010000023.1"/>
</dbReference>
<protein>
    <submittedName>
        <fullName evidence="3">Lytic transglycosylase domain-containing protein</fullName>
    </submittedName>
</protein>
<gene>
    <name evidence="3" type="ORF">LIY65_08490</name>
</gene>
<evidence type="ECO:0000313" key="3">
    <source>
        <dbReference type="EMBL" id="MCB6828733.1"/>
    </source>
</evidence>
<accession>A0AAW4U2J7</accession>
<comment type="caution">
    <text evidence="3">The sequence shown here is derived from an EMBL/GenBank/DDBJ whole genome shotgun (WGS) entry which is preliminary data.</text>
</comment>
<dbReference type="PANTHER" id="PTHR37423:SF2">
    <property type="entry name" value="MEMBRANE-BOUND LYTIC MUREIN TRANSGLYCOSYLASE C"/>
    <property type="match status" value="1"/>
</dbReference>
<name>A0AAW4U2J7_9FIRM</name>
<reference evidence="3" key="1">
    <citation type="submission" date="2021-10" db="EMBL/GenBank/DDBJ databases">
        <title>Collection of gut derived symbiotic bacterial strains cultured from healthy donors.</title>
        <authorList>
            <person name="Lin H."/>
            <person name="Littmann E."/>
            <person name="Claire K."/>
            <person name="Pamer E."/>
        </authorList>
    </citation>
    <scope>NUCLEOTIDE SEQUENCE</scope>
    <source>
        <strain evidence="3">MSK.7.16</strain>
    </source>
</reference>
<dbReference type="AlphaFoldDB" id="A0AAW4U2J7"/>
<dbReference type="Gene3D" id="1.10.530.10">
    <property type="match status" value="1"/>
</dbReference>